<dbReference type="AlphaFoldDB" id="A0A7H8T117"/>
<evidence type="ECO:0000313" key="3">
    <source>
        <dbReference type="Proteomes" id="UP000509418"/>
    </source>
</evidence>
<keyword evidence="1" id="KW-0732">Signal</keyword>
<evidence type="ECO:0000256" key="1">
    <source>
        <dbReference type="SAM" id="SignalP"/>
    </source>
</evidence>
<name>A0A7H8T117_STRCX</name>
<dbReference type="PROSITE" id="PS51257">
    <property type="entry name" value="PROKAR_LIPOPROTEIN"/>
    <property type="match status" value="1"/>
</dbReference>
<evidence type="ECO:0008006" key="4">
    <source>
        <dbReference type="Google" id="ProtNLM"/>
    </source>
</evidence>
<protein>
    <recommendedName>
        <fullName evidence="4">Lipoprotein</fullName>
    </recommendedName>
</protein>
<evidence type="ECO:0000313" key="2">
    <source>
        <dbReference type="EMBL" id="QKZ17121.1"/>
    </source>
</evidence>
<keyword evidence="3" id="KW-1185">Reference proteome</keyword>
<dbReference type="EMBL" id="CP056041">
    <property type="protein sequence ID" value="QKZ17121.1"/>
    <property type="molecule type" value="Genomic_DNA"/>
</dbReference>
<dbReference type="Proteomes" id="UP000509418">
    <property type="component" value="Chromosome"/>
</dbReference>
<dbReference type="RefSeq" id="WP_107908304.1">
    <property type="nucleotide sequence ID" value="NZ_BMUS01000001.1"/>
</dbReference>
<sequence>MIRRPSRPVRVLSSALAVGALLTTAACSDDGGDVSQAGAVARQTPSTSPTTTLTQAGADAALITAADIEDDWTQVKDSDVANWHDSLRIGDVDVDDFLSGKTDSADCQRLLDGLYTDQLLGKPSGASALRGFQQGESRLLYQVAAYERTDPQEALAWLETLPQECDEFTVTGNGGEERTVQVIETTLPDEGDDRVGLRVSITGTSNGQSATLTEDVAAVRVGTDAITVTAGGLNGGQPDSVEQAVKLGTQRLKDVLAGKTPAPTPSEFD</sequence>
<accession>A0A7H8T117</accession>
<feature type="signal peptide" evidence="1">
    <location>
        <begin position="1"/>
        <end position="28"/>
    </location>
</feature>
<reference evidence="2 3" key="1">
    <citation type="submission" date="2020-06" db="EMBL/GenBank/DDBJ databases">
        <title>Genome mining for natural products.</title>
        <authorList>
            <person name="Zhang B."/>
            <person name="Shi J."/>
            <person name="Ge H."/>
        </authorList>
    </citation>
    <scope>NUCLEOTIDE SEQUENCE [LARGE SCALE GENOMIC DNA]</scope>
    <source>
        <strain evidence="2 3">NA02069</strain>
    </source>
</reference>
<gene>
    <name evidence="2" type="ORF">HUT05_06920</name>
</gene>
<dbReference type="GeneID" id="91325446"/>
<feature type="chain" id="PRO_5043238677" description="Lipoprotein" evidence="1">
    <location>
        <begin position="29"/>
        <end position="269"/>
    </location>
</feature>
<proteinExistence type="predicted"/>
<organism evidence="2 3">
    <name type="scientific">Streptomyces chartreusis</name>
    <dbReference type="NCBI Taxonomy" id="1969"/>
    <lineage>
        <taxon>Bacteria</taxon>
        <taxon>Bacillati</taxon>
        <taxon>Actinomycetota</taxon>
        <taxon>Actinomycetes</taxon>
        <taxon>Kitasatosporales</taxon>
        <taxon>Streptomycetaceae</taxon>
        <taxon>Streptomyces</taxon>
    </lineage>
</organism>